<comment type="caution">
    <text evidence="2">The sequence shown here is derived from an EMBL/GenBank/DDBJ whole genome shotgun (WGS) entry which is preliminary data.</text>
</comment>
<sequence>MYMPRTGAKNVRVAFSAGQLTHFGGVYLLHRFLQQLQLRTLLSRKLQIHERNNHFSTTERLFALLYPMILGLDKIELTALLGTNGVFQYLTGLPRVPNPTTLRRFLISNADILLPKLRSAHNVLRAHFLTLPESHSSYWLDFDSTARTLYGNQEGAAKGYNPRHPGKKSYHPLICTEAHFQDCLGGELRYGNAHTAEGANDMLNTVLAALPTLTRTIRTRADAGFYDGDFIQQLCDNRVEFAVVARMTAPLKNTIPALRYTKVGSVYSAAEFQYQPHGWKQKYRFVVLREQLTDKRDAQLTLFKMKAYAYHVIVTNLSLTPHGVFAFYEDRSAIERVIRTLQEDYPFGTAPTGNFAANALYAELSLLAYNIVIWFRRLCLPDDWQSYTVQTLRHRFLLIPGVFTRTDNRPVLKLPKNNPHQNTFLYAQDRIKKLKSLV</sequence>
<name>A0A1G2L3H0_9BACT</name>
<evidence type="ECO:0000313" key="3">
    <source>
        <dbReference type="Proteomes" id="UP000177982"/>
    </source>
</evidence>
<organism evidence="2 3">
    <name type="scientific">Candidatus Sungbacteria bacterium RIFCSPLOWO2_01_FULL_47_10</name>
    <dbReference type="NCBI Taxonomy" id="1802276"/>
    <lineage>
        <taxon>Bacteria</taxon>
        <taxon>Candidatus Sungiibacteriota</taxon>
    </lineage>
</organism>
<dbReference type="AlphaFoldDB" id="A0A1G2L3H0"/>
<dbReference type="InterPro" id="IPR025668">
    <property type="entry name" value="Tnp_DDE_dom"/>
</dbReference>
<dbReference type="NCBIfam" id="NF033539">
    <property type="entry name" value="transpos_IS1380"/>
    <property type="match status" value="1"/>
</dbReference>
<protein>
    <recommendedName>
        <fullName evidence="1">Transposase DDE domain-containing protein</fullName>
    </recommendedName>
</protein>
<dbReference type="Proteomes" id="UP000177982">
    <property type="component" value="Unassembled WGS sequence"/>
</dbReference>
<gene>
    <name evidence="2" type="ORF">A2934_05335</name>
</gene>
<dbReference type="EMBL" id="MHQO01000057">
    <property type="protein sequence ID" value="OHA05219.1"/>
    <property type="molecule type" value="Genomic_DNA"/>
</dbReference>
<dbReference type="Pfam" id="PF13701">
    <property type="entry name" value="DDE_Tnp_1_4"/>
    <property type="match status" value="1"/>
</dbReference>
<proteinExistence type="predicted"/>
<evidence type="ECO:0000259" key="1">
    <source>
        <dbReference type="Pfam" id="PF13701"/>
    </source>
</evidence>
<dbReference type="InterPro" id="IPR047960">
    <property type="entry name" value="Transpos_IS1380"/>
</dbReference>
<accession>A0A1G2L3H0</accession>
<reference evidence="2 3" key="1">
    <citation type="journal article" date="2016" name="Nat. Commun.">
        <title>Thousands of microbial genomes shed light on interconnected biogeochemical processes in an aquifer system.</title>
        <authorList>
            <person name="Anantharaman K."/>
            <person name="Brown C.T."/>
            <person name="Hug L.A."/>
            <person name="Sharon I."/>
            <person name="Castelle C.J."/>
            <person name="Probst A.J."/>
            <person name="Thomas B.C."/>
            <person name="Singh A."/>
            <person name="Wilkins M.J."/>
            <person name="Karaoz U."/>
            <person name="Brodie E.L."/>
            <person name="Williams K.H."/>
            <person name="Hubbard S.S."/>
            <person name="Banfield J.F."/>
        </authorList>
    </citation>
    <scope>NUCLEOTIDE SEQUENCE [LARGE SCALE GENOMIC DNA]</scope>
</reference>
<feature type="domain" description="Transposase DDE" evidence="1">
    <location>
        <begin position="6"/>
        <end position="435"/>
    </location>
</feature>
<evidence type="ECO:0000313" key="2">
    <source>
        <dbReference type="EMBL" id="OHA05219.1"/>
    </source>
</evidence>